<gene>
    <name evidence="1" type="ORF">LCGC14_0287580</name>
</gene>
<dbReference type="PROSITE" id="PS51257">
    <property type="entry name" value="PROKAR_LIPOPROTEIN"/>
    <property type="match status" value="1"/>
</dbReference>
<accession>A0A0F9WFH6</accession>
<proteinExistence type="predicted"/>
<dbReference type="Pfam" id="PF20569">
    <property type="entry name" value="DUF6778"/>
    <property type="match status" value="1"/>
</dbReference>
<evidence type="ECO:0000313" key="1">
    <source>
        <dbReference type="EMBL" id="KKN84641.1"/>
    </source>
</evidence>
<dbReference type="AlphaFoldDB" id="A0A0F9WFH6"/>
<organism evidence="1">
    <name type="scientific">marine sediment metagenome</name>
    <dbReference type="NCBI Taxonomy" id="412755"/>
    <lineage>
        <taxon>unclassified sequences</taxon>
        <taxon>metagenomes</taxon>
        <taxon>ecological metagenomes</taxon>
    </lineage>
</organism>
<dbReference type="EMBL" id="LAZR01000169">
    <property type="protein sequence ID" value="KKN84641.1"/>
    <property type="molecule type" value="Genomic_DNA"/>
</dbReference>
<sequence>MKHQNLLIALAFAAAVSGCAPADIASRNAMYDTSSSRMSLLDNLNSYQPDTLLDAVHIQQTNVFLPNHLRVAQETNLLQSADIIWHDAANADHRDQVRAIFEAAIQQGAVTAYGPVPATLEVEVLRFHNPAAGSATAVPSAEFILTVVDARNGKTLSEPRQVAVELNSFAPPVAEAQPDNAVLIHDLARAIEQQLSTPGSYKRTKLAAY</sequence>
<reference evidence="1" key="1">
    <citation type="journal article" date="2015" name="Nature">
        <title>Complex archaea that bridge the gap between prokaryotes and eukaryotes.</title>
        <authorList>
            <person name="Spang A."/>
            <person name="Saw J.H."/>
            <person name="Jorgensen S.L."/>
            <person name="Zaremba-Niedzwiedzka K."/>
            <person name="Martijn J."/>
            <person name="Lind A.E."/>
            <person name="van Eijk R."/>
            <person name="Schleper C."/>
            <person name="Guy L."/>
            <person name="Ettema T.J."/>
        </authorList>
    </citation>
    <scope>NUCLEOTIDE SEQUENCE</scope>
</reference>
<comment type="caution">
    <text evidence="1">The sequence shown here is derived from an EMBL/GenBank/DDBJ whole genome shotgun (WGS) entry which is preliminary data.</text>
</comment>
<name>A0A0F9WFH6_9ZZZZ</name>
<dbReference type="InterPro" id="IPR046705">
    <property type="entry name" value="DUF6778"/>
</dbReference>
<protein>
    <submittedName>
        <fullName evidence="1">Uncharacterized protein</fullName>
    </submittedName>
</protein>